<feature type="compositionally biased region" description="Polar residues" evidence="1">
    <location>
        <begin position="67"/>
        <end position="82"/>
    </location>
</feature>
<sequence length="82" mass="9522">MLPRPKQRSLRVLFLVLVDSVTGTVRFGSDAVWPYPVCPRKKREQRSSECSVAKHRARQPERPIFTDRNSQWHNDVSESTVT</sequence>
<evidence type="ECO:0000256" key="1">
    <source>
        <dbReference type="SAM" id="MobiDB-lite"/>
    </source>
</evidence>
<reference evidence="3" key="1">
    <citation type="submission" date="2018-01" db="EMBL/GenBank/DDBJ databases">
        <title>An insight into the sialome of Amazonian anophelines.</title>
        <authorList>
            <person name="Ribeiro J.M."/>
            <person name="Scarpassa V."/>
            <person name="Calvo E."/>
        </authorList>
    </citation>
    <scope>NUCLEOTIDE SEQUENCE</scope>
</reference>
<organism evidence="3">
    <name type="scientific">Anopheles darlingi</name>
    <name type="common">Mosquito</name>
    <dbReference type="NCBI Taxonomy" id="43151"/>
    <lineage>
        <taxon>Eukaryota</taxon>
        <taxon>Metazoa</taxon>
        <taxon>Ecdysozoa</taxon>
        <taxon>Arthropoda</taxon>
        <taxon>Hexapoda</taxon>
        <taxon>Insecta</taxon>
        <taxon>Pterygota</taxon>
        <taxon>Neoptera</taxon>
        <taxon>Endopterygota</taxon>
        <taxon>Diptera</taxon>
        <taxon>Nematocera</taxon>
        <taxon>Culicoidea</taxon>
        <taxon>Culicidae</taxon>
        <taxon>Anophelinae</taxon>
        <taxon>Anopheles</taxon>
    </lineage>
</organism>
<dbReference type="AlphaFoldDB" id="A0A2M4D283"/>
<evidence type="ECO:0000256" key="2">
    <source>
        <dbReference type="SAM" id="SignalP"/>
    </source>
</evidence>
<feature type="chain" id="PRO_5014831164" evidence="2">
    <location>
        <begin position="24"/>
        <end position="82"/>
    </location>
</feature>
<dbReference type="EMBL" id="GGFL01007504">
    <property type="protein sequence ID" value="MBW71682.1"/>
    <property type="molecule type" value="Transcribed_RNA"/>
</dbReference>
<keyword evidence="2" id="KW-0732">Signal</keyword>
<feature type="region of interest" description="Disordered" evidence="1">
    <location>
        <begin position="42"/>
        <end position="82"/>
    </location>
</feature>
<proteinExistence type="predicted"/>
<protein>
    <submittedName>
        <fullName evidence="3">Putative secreted protein</fullName>
    </submittedName>
</protein>
<feature type="signal peptide" evidence="2">
    <location>
        <begin position="1"/>
        <end position="23"/>
    </location>
</feature>
<evidence type="ECO:0000313" key="3">
    <source>
        <dbReference type="EMBL" id="MBW71682.1"/>
    </source>
</evidence>
<name>A0A2M4D283_ANODA</name>
<accession>A0A2M4D283</accession>